<reference evidence="2" key="2">
    <citation type="submission" date="2025-09" db="UniProtKB">
        <authorList>
            <consortium name="Ensembl"/>
        </authorList>
    </citation>
    <scope>IDENTIFICATION</scope>
</reference>
<proteinExistence type="predicted"/>
<organism evidence="2 3">
    <name type="scientific">Pseudonaja textilis</name>
    <name type="common">Eastern brown snake</name>
    <dbReference type="NCBI Taxonomy" id="8673"/>
    <lineage>
        <taxon>Eukaryota</taxon>
        <taxon>Metazoa</taxon>
        <taxon>Chordata</taxon>
        <taxon>Craniata</taxon>
        <taxon>Vertebrata</taxon>
        <taxon>Euteleostomi</taxon>
        <taxon>Lepidosauria</taxon>
        <taxon>Squamata</taxon>
        <taxon>Bifurcata</taxon>
        <taxon>Unidentata</taxon>
        <taxon>Episquamata</taxon>
        <taxon>Toxicofera</taxon>
        <taxon>Serpentes</taxon>
        <taxon>Colubroidea</taxon>
        <taxon>Elapidae</taxon>
        <taxon>Hydrophiinae</taxon>
        <taxon>Pseudonaja</taxon>
    </lineage>
</organism>
<accession>A0A670Z6D5</accession>
<feature type="region of interest" description="Disordered" evidence="1">
    <location>
        <begin position="432"/>
        <end position="452"/>
    </location>
</feature>
<dbReference type="OMA" id="AKHTSCI"/>
<dbReference type="Ensembl" id="ENSPTXT00000020238.1">
    <property type="protein sequence ID" value="ENSPTXP00000019642.1"/>
    <property type="gene ID" value="ENSPTXG00000013568.1"/>
</dbReference>
<sequence length="649" mass="72495">MYQLKKDVPKSGPCDTLCPDEKGESLNFAIGIAETYFSTEYWKSNLPNEFVHVKEDLERKKHGDISYMDPKTLEMTTLCKEKQKIADEKANMESCPILNTTVTNVCGFNCTPSIPDSDISCLINEVSLADERERDNSISKLIEQVDVTSDQTDLILVSSPSNINKENRNLKSIYLPCTSLNEQSIILDDKSLNLKSAGSACSIGSRVENTIISTPKTTGCSLYTIIHEASVSPVSQSALMDISVCKNTTKDAKDSCVNEDAKHTSCITPVTMQKANPKRKCGTNWEFLSNSNSYTSDIQNTIVVPVTCANSTGSSLMEIDGELQDLLITAFEYKIEDMSQVASPLKLKHSQDTLYYNKTICEPLKSMDFPNENLAEDLKFNNGKNPCFPYPHQQRFELLYNNCLQISDAQNELLNIPQSASINAALKPKNVLPSPFPGGQKQQSPCKSKSLGDLTSEDISCNFESKYKYISRGFITSGMRDNMVATLKAKKPSTTDILTEQLRKLVSFDQEESCQSFYSKQNDDCPKMLVRKLSSRSQSRVRNIASRAKERQEANKQKPSYVSSNVTDIVLRNKPPVPPHIINRHSTGSYIASYLDNFNTDDLESRGIPEGACSSLHLGYSDRFCTDDTLLETKPNENDKPEIYFLLRL</sequence>
<dbReference type="Proteomes" id="UP000472273">
    <property type="component" value="Unplaced"/>
</dbReference>
<dbReference type="GeneTree" id="ENSGT01030000235172"/>
<dbReference type="AlphaFoldDB" id="A0A670Z6D5"/>
<evidence type="ECO:0000313" key="2">
    <source>
        <dbReference type="Ensembl" id="ENSPTXP00000019642.1"/>
    </source>
</evidence>
<protein>
    <submittedName>
        <fullName evidence="2">Uncharacterized protein</fullName>
    </submittedName>
</protein>
<evidence type="ECO:0000313" key="3">
    <source>
        <dbReference type="Proteomes" id="UP000472273"/>
    </source>
</evidence>
<evidence type="ECO:0000256" key="1">
    <source>
        <dbReference type="SAM" id="MobiDB-lite"/>
    </source>
</evidence>
<reference evidence="2" key="1">
    <citation type="submission" date="2025-08" db="UniProtKB">
        <authorList>
            <consortium name="Ensembl"/>
        </authorList>
    </citation>
    <scope>IDENTIFICATION</scope>
</reference>
<name>A0A670Z6D5_PSETE</name>
<keyword evidence="3" id="KW-1185">Reference proteome</keyword>